<comment type="cofactor">
    <cofactor evidence="1">
        <name>FAD</name>
        <dbReference type="ChEBI" id="CHEBI:57692"/>
    </cofactor>
</comment>
<reference evidence="14" key="2">
    <citation type="submission" date="2023-05" db="EMBL/GenBank/DDBJ databases">
        <authorList>
            <consortium name="Lawrence Berkeley National Laboratory"/>
            <person name="Steindorff A."/>
            <person name="Hensen N."/>
            <person name="Bonometti L."/>
            <person name="Westerberg I."/>
            <person name="Brannstrom I.O."/>
            <person name="Guillou S."/>
            <person name="Cros-Aarteil S."/>
            <person name="Calhoun S."/>
            <person name="Haridas S."/>
            <person name="Kuo A."/>
            <person name="Mondo S."/>
            <person name="Pangilinan J."/>
            <person name="Riley R."/>
            <person name="Labutti K."/>
            <person name="Andreopoulos B."/>
            <person name="Lipzen A."/>
            <person name="Chen C."/>
            <person name="Yanf M."/>
            <person name="Daum C."/>
            <person name="Ng V."/>
            <person name="Clum A."/>
            <person name="Ohm R."/>
            <person name="Martin F."/>
            <person name="Silar P."/>
            <person name="Natvig D."/>
            <person name="Lalanne C."/>
            <person name="Gautier V."/>
            <person name="Ament-Velasquez S.L."/>
            <person name="Kruys A."/>
            <person name="Hutchinson M.I."/>
            <person name="Powell A.J."/>
            <person name="Barry K."/>
            <person name="Miller A.N."/>
            <person name="Grigoriev I.V."/>
            <person name="Debuchy R."/>
            <person name="Gladieux P."/>
            <person name="Thoren M.H."/>
            <person name="Johannesson H."/>
        </authorList>
    </citation>
    <scope>NUCLEOTIDE SEQUENCE</scope>
    <source>
        <strain evidence="14">CBS 508.74</strain>
    </source>
</reference>
<feature type="region of interest" description="Disordered" evidence="12">
    <location>
        <begin position="51"/>
        <end position="72"/>
    </location>
</feature>
<dbReference type="InterPro" id="IPR002937">
    <property type="entry name" value="Amino_oxidase"/>
</dbReference>
<dbReference type="InterPro" id="IPR036188">
    <property type="entry name" value="FAD/NAD-bd_sf"/>
</dbReference>
<dbReference type="SUPFAM" id="SSF54373">
    <property type="entry name" value="FAD-linked reductases, C-terminal domain"/>
    <property type="match status" value="1"/>
</dbReference>
<evidence type="ECO:0000256" key="7">
    <source>
        <dbReference type="ARBA" id="ARBA00022827"/>
    </source>
</evidence>
<evidence type="ECO:0000256" key="2">
    <source>
        <dbReference type="ARBA" id="ARBA00002600"/>
    </source>
</evidence>
<evidence type="ECO:0000256" key="5">
    <source>
        <dbReference type="ARBA" id="ARBA00012867"/>
    </source>
</evidence>
<dbReference type="GO" id="GO:0005743">
    <property type="term" value="C:mitochondrial inner membrane"/>
    <property type="evidence" value="ECO:0007669"/>
    <property type="project" value="TreeGrafter"/>
</dbReference>
<evidence type="ECO:0000259" key="13">
    <source>
        <dbReference type="Pfam" id="PF01593"/>
    </source>
</evidence>
<comment type="caution">
    <text evidence="14">The sequence shown here is derived from an EMBL/GenBank/DDBJ whole genome shotgun (WGS) entry which is preliminary data.</text>
</comment>
<evidence type="ECO:0000313" key="14">
    <source>
        <dbReference type="EMBL" id="KAK4111926.1"/>
    </source>
</evidence>
<comment type="function">
    <text evidence="2">Catalyzes the 6-electron oxidation of protoporphyrinogen-IX to form protoporphyrin-IX.</text>
</comment>
<reference evidence="14" key="1">
    <citation type="journal article" date="2023" name="Mol. Phylogenet. Evol.">
        <title>Genome-scale phylogeny and comparative genomics of the fungal order Sordariales.</title>
        <authorList>
            <person name="Hensen N."/>
            <person name="Bonometti L."/>
            <person name="Westerberg I."/>
            <person name="Brannstrom I.O."/>
            <person name="Guillou S."/>
            <person name="Cros-Aarteil S."/>
            <person name="Calhoun S."/>
            <person name="Haridas S."/>
            <person name="Kuo A."/>
            <person name="Mondo S."/>
            <person name="Pangilinan J."/>
            <person name="Riley R."/>
            <person name="LaButti K."/>
            <person name="Andreopoulos B."/>
            <person name="Lipzen A."/>
            <person name="Chen C."/>
            <person name="Yan M."/>
            <person name="Daum C."/>
            <person name="Ng V."/>
            <person name="Clum A."/>
            <person name="Steindorff A."/>
            <person name="Ohm R.A."/>
            <person name="Martin F."/>
            <person name="Silar P."/>
            <person name="Natvig D.O."/>
            <person name="Lalanne C."/>
            <person name="Gautier V."/>
            <person name="Ament-Velasquez S.L."/>
            <person name="Kruys A."/>
            <person name="Hutchinson M.I."/>
            <person name="Powell A.J."/>
            <person name="Barry K."/>
            <person name="Miller A.N."/>
            <person name="Grigoriev I.V."/>
            <person name="Debuchy R."/>
            <person name="Gladieux P."/>
            <person name="Hiltunen Thoren M."/>
            <person name="Johannesson H."/>
        </authorList>
    </citation>
    <scope>NUCLEOTIDE SEQUENCE</scope>
    <source>
        <strain evidence="14">CBS 508.74</strain>
    </source>
</reference>
<keyword evidence="6" id="KW-0285">Flavoprotein</keyword>
<gene>
    <name evidence="14" type="ORF">N656DRAFT_845756</name>
</gene>
<evidence type="ECO:0000256" key="8">
    <source>
        <dbReference type="ARBA" id="ARBA00023002"/>
    </source>
</evidence>
<comment type="pathway">
    <text evidence="3">Porphyrin-containing compound metabolism; protoporphyrin-IX biosynthesis; protoporphyrin-IX from protoporphyrinogen-IX: step 1/1.</text>
</comment>
<comment type="similarity">
    <text evidence="4">Belongs to the protoporphyrinogen/coproporphyrinogen oxidase family. Protoporphyrinogen oxidase subfamily.</text>
</comment>
<evidence type="ECO:0000256" key="10">
    <source>
        <dbReference type="ARBA" id="ARBA00023244"/>
    </source>
</evidence>
<protein>
    <recommendedName>
        <fullName evidence="5">protoporphyrinogen oxidase</fullName>
        <ecNumber evidence="5">1.3.3.4</ecNumber>
    </recommendedName>
</protein>
<keyword evidence="9" id="KW-0350">Heme biosynthesis</keyword>
<evidence type="ECO:0000256" key="4">
    <source>
        <dbReference type="ARBA" id="ARBA00010551"/>
    </source>
</evidence>
<organism evidence="14 15">
    <name type="scientific">Canariomyces notabilis</name>
    <dbReference type="NCBI Taxonomy" id="2074819"/>
    <lineage>
        <taxon>Eukaryota</taxon>
        <taxon>Fungi</taxon>
        <taxon>Dikarya</taxon>
        <taxon>Ascomycota</taxon>
        <taxon>Pezizomycotina</taxon>
        <taxon>Sordariomycetes</taxon>
        <taxon>Sordariomycetidae</taxon>
        <taxon>Sordariales</taxon>
        <taxon>Chaetomiaceae</taxon>
        <taxon>Canariomyces</taxon>
    </lineage>
</organism>
<dbReference type="GeneID" id="89943337"/>
<dbReference type="PANTHER" id="PTHR42923:SF3">
    <property type="entry name" value="PROTOPORPHYRINOGEN OXIDASE"/>
    <property type="match status" value="1"/>
</dbReference>
<dbReference type="Pfam" id="PF01593">
    <property type="entry name" value="Amino_oxidase"/>
    <property type="match status" value="1"/>
</dbReference>
<dbReference type="EC" id="1.3.3.4" evidence="5"/>
<dbReference type="NCBIfam" id="TIGR00562">
    <property type="entry name" value="proto_IX_ox"/>
    <property type="match status" value="1"/>
</dbReference>
<sequence length="701" mass="76859">MRDAALRTLLDMYATSPCCLARIQACRGLQRGSSPSSRRLLSSFSSVCNTKRRRRPRSLRDGRASTPSTATPNLAIASQCSGRGARHYASSVYTPPRSIAVLGGGLTGLTTAWYLTRVLPQAKITLYEANDRLGGWVDTEKVEVQTPDGNKGTVHFERAARMIKPQTSGRIPRYDDLVFFDMVAHLGLAGELVHNVSTSPLAGYIYYPDHLVQAPNRSTTLLTCLTTLMEPAFRDFFRAIPRIMFVRRPTVEEDMSVGEYVSQWLGGPGIVDKILSGVVHGITGGDVWNLSLRNGPFADALAGPSKSRAPTGCAWIRQYDFDLMEVLTRDKATFDLARRYRDADAIWFRSGFSTLTNALAAALRNNPNVTIKTNEPIESIRYLNGSDRVALTSKKQPQPVLYEKVVSTIFAKTLAGLTDGHLPSLAKSTAVNIQLVNLWYPVPFANAPYHGFGYLIPQAVDFDQNPECALGVIFDSDREFQVPSRASPDVANRGADTIHGTKLTVMLGGHYWDGLPESFLPSPADAVEMAKRVVERHLRLDPSLTQQAVASTKLCRNCIPQHVVGHGKRMWDAHGELEWAFKGRLAVAGQSYTPPGVLGSVRAARDVAMQIGGAWRGPNNVEESVEAINDEEERARIKGIIKAHGGVAEWLGTSELKPSLSVGDTGLARFGKTKFVAVPKVLLPLRFNAPDHQDDEDIVKK</sequence>
<evidence type="ECO:0000256" key="1">
    <source>
        <dbReference type="ARBA" id="ARBA00001974"/>
    </source>
</evidence>
<evidence type="ECO:0000256" key="9">
    <source>
        <dbReference type="ARBA" id="ARBA00023133"/>
    </source>
</evidence>
<evidence type="ECO:0000313" key="15">
    <source>
        <dbReference type="Proteomes" id="UP001302812"/>
    </source>
</evidence>
<dbReference type="Gene3D" id="3.50.50.60">
    <property type="entry name" value="FAD/NAD(P)-binding domain"/>
    <property type="match status" value="1"/>
</dbReference>
<evidence type="ECO:0000256" key="3">
    <source>
        <dbReference type="ARBA" id="ARBA00005073"/>
    </source>
</evidence>
<dbReference type="RefSeq" id="XP_064669496.1">
    <property type="nucleotide sequence ID" value="XM_064819211.1"/>
</dbReference>
<dbReference type="InterPro" id="IPR004572">
    <property type="entry name" value="Protoporphyrinogen_oxidase"/>
</dbReference>
<dbReference type="GO" id="GO:0006783">
    <property type="term" value="P:heme biosynthetic process"/>
    <property type="evidence" value="ECO:0007669"/>
    <property type="project" value="UniProtKB-KW"/>
</dbReference>
<evidence type="ECO:0000256" key="12">
    <source>
        <dbReference type="SAM" id="MobiDB-lite"/>
    </source>
</evidence>
<evidence type="ECO:0000256" key="11">
    <source>
        <dbReference type="ARBA" id="ARBA00047554"/>
    </source>
</evidence>
<dbReference type="SUPFAM" id="SSF51905">
    <property type="entry name" value="FAD/NAD(P)-binding domain"/>
    <property type="match status" value="1"/>
</dbReference>
<name>A0AAN6TCM3_9PEZI</name>
<dbReference type="GO" id="GO:0004729">
    <property type="term" value="F:oxygen-dependent protoporphyrinogen oxidase activity"/>
    <property type="evidence" value="ECO:0007669"/>
    <property type="project" value="UniProtKB-EC"/>
</dbReference>
<dbReference type="PANTHER" id="PTHR42923">
    <property type="entry name" value="PROTOPORPHYRINOGEN OXIDASE"/>
    <property type="match status" value="1"/>
</dbReference>
<comment type="catalytic activity">
    <reaction evidence="11">
        <text>protoporphyrinogen IX + 3 O2 = protoporphyrin IX + 3 H2O2</text>
        <dbReference type="Rhea" id="RHEA:25576"/>
        <dbReference type="ChEBI" id="CHEBI:15379"/>
        <dbReference type="ChEBI" id="CHEBI:16240"/>
        <dbReference type="ChEBI" id="CHEBI:57306"/>
        <dbReference type="ChEBI" id="CHEBI:57307"/>
        <dbReference type="EC" id="1.3.3.4"/>
    </reaction>
</comment>
<feature type="domain" description="Amine oxidase" evidence="13">
    <location>
        <begin position="106"/>
        <end position="458"/>
    </location>
</feature>
<keyword evidence="15" id="KW-1185">Reference proteome</keyword>
<accession>A0AAN6TCM3</accession>
<keyword evidence="8" id="KW-0560">Oxidoreductase</keyword>
<evidence type="ECO:0000256" key="6">
    <source>
        <dbReference type="ARBA" id="ARBA00022630"/>
    </source>
</evidence>
<keyword evidence="10" id="KW-0627">Porphyrin biosynthesis</keyword>
<dbReference type="Proteomes" id="UP001302812">
    <property type="component" value="Unassembled WGS sequence"/>
</dbReference>
<dbReference type="EMBL" id="MU853344">
    <property type="protein sequence ID" value="KAK4111926.1"/>
    <property type="molecule type" value="Genomic_DNA"/>
</dbReference>
<proteinExistence type="inferred from homology"/>
<dbReference type="InterPro" id="IPR050464">
    <property type="entry name" value="Zeta_carotene_desat/Oxidored"/>
</dbReference>
<keyword evidence="7" id="KW-0274">FAD</keyword>
<dbReference type="AlphaFoldDB" id="A0AAN6TCM3"/>